<dbReference type="Proteomes" id="UP000193240">
    <property type="component" value="Unassembled WGS sequence"/>
</dbReference>
<keyword evidence="2" id="KW-1185">Reference proteome</keyword>
<dbReference type="InParanoid" id="A0A1Y2LVL0"/>
<dbReference type="AlphaFoldDB" id="A0A1Y2LVL0"/>
<evidence type="ECO:0000313" key="1">
    <source>
        <dbReference type="EMBL" id="OSS47599.1"/>
    </source>
</evidence>
<evidence type="ECO:0000313" key="2">
    <source>
        <dbReference type="Proteomes" id="UP000193240"/>
    </source>
</evidence>
<dbReference type="EMBL" id="KZ107848">
    <property type="protein sequence ID" value="OSS47599.1"/>
    <property type="molecule type" value="Genomic_DNA"/>
</dbReference>
<protein>
    <submittedName>
        <fullName evidence="1">Uncharacterized protein</fullName>
    </submittedName>
</protein>
<reference evidence="1 2" key="1">
    <citation type="journal article" date="2017" name="Genome Announc.">
        <title>Genome sequence of the saprophytic ascomycete Epicoccum nigrum ICMP 19927 strain isolated from New Zealand.</title>
        <authorList>
            <person name="Fokin M."/>
            <person name="Fleetwood D."/>
            <person name="Weir B.S."/>
            <person name="Villas-Boas S.G."/>
        </authorList>
    </citation>
    <scope>NUCLEOTIDE SEQUENCE [LARGE SCALE GENOMIC DNA]</scope>
    <source>
        <strain evidence="1 2">ICMP 19927</strain>
    </source>
</reference>
<gene>
    <name evidence="1" type="ORF">B5807_07564</name>
</gene>
<organism evidence="1 2">
    <name type="scientific">Epicoccum nigrum</name>
    <name type="common">Soil fungus</name>
    <name type="synonym">Epicoccum purpurascens</name>
    <dbReference type="NCBI Taxonomy" id="105696"/>
    <lineage>
        <taxon>Eukaryota</taxon>
        <taxon>Fungi</taxon>
        <taxon>Dikarya</taxon>
        <taxon>Ascomycota</taxon>
        <taxon>Pezizomycotina</taxon>
        <taxon>Dothideomycetes</taxon>
        <taxon>Pleosporomycetidae</taxon>
        <taxon>Pleosporales</taxon>
        <taxon>Pleosporineae</taxon>
        <taxon>Didymellaceae</taxon>
        <taxon>Epicoccum</taxon>
    </lineage>
</organism>
<accession>A0A1Y2LVL0</accession>
<proteinExistence type="predicted"/>
<name>A0A1Y2LVL0_EPING</name>
<sequence length="114" mass="12781">MMLDDELQKTQQQVESHAEQLAAGSNHLHATINHLNTEASPSLFNASNRFYGLPGTPYMHPTDMAFGQPSSLALHEHHNNVLKPLFTHRQHPVEDHFIAPFASLQLRRAATHGE</sequence>